<proteinExistence type="predicted"/>
<evidence type="ECO:0000313" key="3">
    <source>
        <dbReference type="Proteomes" id="UP000435036"/>
    </source>
</evidence>
<feature type="domain" description="Putative carbohydrate metabolism" evidence="1">
    <location>
        <begin position="127"/>
        <end position="373"/>
    </location>
</feature>
<evidence type="ECO:0000313" key="2">
    <source>
        <dbReference type="EMBL" id="MVZ63068.1"/>
    </source>
</evidence>
<name>A0A6N8L4G3_9SPHI</name>
<dbReference type="OrthoDB" id="713122at2"/>
<accession>A0A6N8L4G3</accession>
<sequence length="376" mass="41804">MNYKKLWLIPLGIVLFLASCIKDEARNMEADITSVEIAEELINAKPIINNRNVVIYIKPGAMDITHFPLEFSLTPGATVSPASGSEQDFSEPVVYEVTSEDGQFKKEYSVSLIEASVPEDFNFELYDFDTKKNWVYFYEEVVGVKQNLWASGNAGFAFTAGLNPASTKYPTQVTEDPQYVHEGKSAAYMETKSTGAFGAMFKMPIAAGNLFVGSMNVDNILSPETRFGLPFNKIPATLEGYYRYIPGEKIIDKDGKVVPGIDECDIYAVFYDRIALWKETWEDPTQPDRTWLNNDDILTSPHIVAIAQLAEGKATAGSEFVKFSIPFEMKKQVLRSDVDAFKYNIAIVFSSSKNGAIFQGAVGSKLIVDQVKVTVK</sequence>
<dbReference type="Proteomes" id="UP000435036">
    <property type="component" value="Unassembled WGS sequence"/>
</dbReference>
<dbReference type="Gene3D" id="2.60.120.890">
    <property type="entry name" value="BT2081, beta-jelly-roll domain"/>
    <property type="match status" value="1"/>
</dbReference>
<dbReference type="InterPro" id="IPR025112">
    <property type="entry name" value="PCMD"/>
</dbReference>
<dbReference type="AlphaFoldDB" id="A0A6N8L4G3"/>
<dbReference type="Gene3D" id="2.60.40.2340">
    <property type="match status" value="1"/>
</dbReference>
<comment type="caution">
    <text evidence="2">The sequence shown here is derived from an EMBL/GenBank/DDBJ whole genome shotgun (WGS) entry which is preliminary data.</text>
</comment>
<dbReference type="PROSITE" id="PS51257">
    <property type="entry name" value="PROKAR_LIPOPROTEIN"/>
    <property type="match status" value="1"/>
</dbReference>
<organism evidence="2 3">
    <name type="scientific">Sphingobacterium humi</name>
    <dbReference type="NCBI Taxonomy" id="1796905"/>
    <lineage>
        <taxon>Bacteria</taxon>
        <taxon>Pseudomonadati</taxon>
        <taxon>Bacteroidota</taxon>
        <taxon>Sphingobacteriia</taxon>
        <taxon>Sphingobacteriales</taxon>
        <taxon>Sphingobacteriaceae</taxon>
        <taxon>Sphingobacterium</taxon>
    </lineage>
</organism>
<evidence type="ECO:0000259" key="1">
    <source>
        <dbReference type="Pfam" id="PF13201"/>
    </source>
</evidence>
<dbReference type="InterPro" id="IPR038653">
    <property type="entry name" value="Put_CMD_sf"/>
</dbReference>
<reference evidence="2 3" key="1">
    <citation type="submission" date="2019-12" db="EMBL/GenBank/DDBJ databases">
        <authorList>
            <person name="Dong K."/>
        </authorList>
    </citation>
    <scope>NUCLEOTIDE SEQUENCE [LARGE SCALE GENOMIC DNA]</scope>
    <source>
        <strain evidence="2 3">JCM 31225</strain>
    </source>
</reference>
<keyword evidence="3" id="KW-1185">Reference proteome</keyword>
<dbReference type="EMBL" id="WSQA01000010">
    <property type="protein sequence ID" value="MVZ63068.1"/>
    <property type="molecule type" value="Genomic_DNA"/>
</dbReference>
<dbReference type="RefSeq" id="WP_160369789.1">
    <property type="nucleotide sequence ID" value="NZ_WSQA01000010.1"/>
</dbReference>
<dbReference type="Pfam" id="PF13201">
    <property type="entry name" value="PCMD"/>
    <property type="match status" value="1"/>
</dbReference>
<gene>
    <name evidence="2" type="ORF">GQF63_13615</name>
</gene>
<protein>
    <recommendedName>
        <fullName evidence="1">Putative carbohydrate metabolism domain-containing protein</fullName>
    </recommendedName>
</protein>